<keyword evidence="1" id="KW-0732">Signal</keyword>
<feature type="chain" id="PRO_5002393697" description="PepSY domain-containing protein" evidence="1">
    <location>
        <begin position="22"/>
        <end position="276"/>
    </location>
</feature>
<evidence type="ECO:0008006" key="3">
    <source>
        <dbReference type="Google" id="ProtNLM"/>
    </source>
</evidence>
<reference evidence="2" key="1">
    <citation type="submission" date="2012-01" db="EMBL/GenBank/DDBJ databases">
        <title>The Genome Sequence of Treponema denticola H-22.</title>
        <authorList>
            <consortium name="The Broad Institute Genome Sequencing Platform"/>
            <person name="Earl A."/>
            <person name="Ward D."/>
            <person name="Feldgarden M."/>
            <person name="Gevers D."/>
            <person name="Blanton J.M."/>
            <person name="Fenno C.J."/>
            <person name="Baranova O.V."/>
            <person name="Mathney J."/>
            <person name="Dewhirst F.E."/>
            <person name="Izard J."/>
            <person name="Young S.K."/>
            <person name="Zeng Q."/>
            <person name="Gargeya S."/>
            <person name="Fitzgerald M."/>
            <person name="Haas B."/>
            <person name="Abouelleil A."/>
            <person name="Alvarado L."/>
            <person name="Arachchi H.M."/>
            <person name="Berlin A."/>
            <person name="Chapman S.B."/>
            <person name="Gearin G."/>
            <person name="Goldberg J."/>
            <person name="Griggs A."/>
            <person name="Gujja S."/>
            <person name="Hansen M."/>
            <person name="Heiman D."/>
            <person name="Howarth C."/>
            <person name="Larimer J."/>
            <person name="Lui A."/>
            <person name="MacDonald P.J.P."/>
            <person name="McCowen C."/>
            <person name="Montmayeur A."/>
            <person name="Murphy C."/>
            <person name="Neiman D."/>
            <person name="Pearson M."/>
            <person name="Priest M."/>
            <person name="Roberts A."/>
            <person name="Saif S."/>
            <person name="Shea T."/>
            <person name="Sisk P."/>
            <person name="Stolte C."/>
            <person name="Sykes S."/>
            <person name="Wortman J."/>
            <person name="Nusbaum C."/>
            <person name="Birren B."/>
        </authorList>
    </citation>
    <scope>NUCLEOTIDE SEQUENCE [LARGE SCALE GENOMIC DNA]</scope>
    <source>
        <strain evidence="2">H-22</strain>
    </source>
</reference>
<name>A0A0E2E8B5_TREDN</name>
<protein>
    <recommendedName>
        <fullName evidence="3">PepSY domain-containing protein</fullName>
    </recommendedName>
</protein>
<evidence type="ECO:0000256" key="1">
    <source>
        <dbReference type="SAM" id="SignalP"/>
    </source>
</evidence>
<sequence>MKNKVCFVITFVTTLIYSAYAQDKIDYLVLNKIKTVQEIIVENIKTKITVKLDENQKKEFLNNLSVVKSRDWGKCLLPYEVTIIYDDKSISFRTNGKTLGQFGTMAIYDFESDLKLLINSFFIMENEFPLYLEKMVKVKNHDIRLYQVNYSRKNLKFIQGFSSSKTLDETHCIWKIGQELIDIQSSFTEKELKKHIEKENLKEVADYYIKELCKRDLFFSTYELHPIDEANEKWIIYFVYVEKEHKDKKEYWDEVVFMLPDGTIVISENNFEEITF</sequence>
<dbReference type="EMBL" id="AGDV01000005">
    <property type="protein sequence ID" value="EMB35287.1"/>
    <property type="molecule type" value="Genomic_DNA"/>
</dbReference>
<dbReference type="Proteomes" id="UP000011705">
    <property type="component" value="Chromosome"/>
</dbReference>
<proteinExistence type="predicted"/>
<comment type="caution">
    <text evidence="2">The sequence shown here is derived from an EMBL/GenBank/DDBJ whole genome shotgun (WGS) entry which is preliminary data.</text>
</comment>
<evidence type="ECO:0000313" key="2">
    <source>
        <dbReference type="EMBL" id="EMB35287.1"/>
    </source>
</evidence>
<dbReference type="RefSeq" id="WP_002683275.1">
    <property type="nucleotide sequence ID" value="NZ_CM001795.1"/>
</dbReference>
<dbReference type="PATRIC" id="fig|999432.5.peg.583"/>
<accession>A0A0E2E8B5</accession>
<dbReference type="AlphaFoldDB" id="A0A0E2E8B5"/>
<dbReference type="HOGENOM" id="CLU_087950_0_0_12"/>
<organism evidence="2">
    <name type="scientific">Treponema denticola H-22</name>
    <dbReference type="NCBI Taxonomy" id="999432"/>
    <lineage>
        <taxon>Bacteria</taxon>
        <taxon>Pseudomonadati</taxon>
        <taxon>Spirochaetota</taxon>
        <taxon>Spirochaetia</taxon>
        <taxon>Spirochaetales</taxon>
        <taxon>Treponemataceae</taxon>
        <taxon>Treponema</taxon>
    </lineage>
</organism>
<gene>
    <name evidence="2" type="ORF">HMPREF9726_00562</name>
</gene>
<feature type="signal peptide" evidence="1">
    <location>
        <begin position="1"/>
        <end position="21"/>
    </location>
</feature>